<accession>A0A8H5C3W3</accession>
<protein>
    <submittedName>
        <fullName evidence="2">Uncharacterized protein</fullName>
    </submittedName>
</protein>
<proteinExistence type="predicted"/>
<dbReference type="AlphaFoldDB" id="A0A8H5C3W3"/>
<dbReference type="GO" id="GO:0006310">
    <property type="term" value="P:DNA recombination"/>
    <property type="evidence" value="ECO:0007669"/>
    <property type="project" value="UniProtKB-KW"/>
</dbReference>
<dbReference type="OrthoDB" id="2976553at2759"/>
<keyword evidence="1" id="KW-0233">DNA recombination</keyword>
<sequence>MAPAPKSTQYSGFDPIRCSLFFNDSSDLLLAASSVSWLDHYSTHILRRPLEPDDYIFPAFNTTWTNLRPHEPCDSKAIHNLINEMAAGASIPGAGKFTTHCFRRGGAQYRFMQAPLGERWGLDWIRWWGGWAEGEHRNTLIRQDSASNHPPSNNVLTTLLMHVQSMQNSLNQLSRSIQQPPSSVLPPFSNLSFNPATQQVTTTTMTMATTVHLPLQYSQPMHQVTQLPWSAGSLEHVPVHHLGPPTSTHLQSAQAVQPTPAFLEDAPCLPVIPEINKRGTREDAWKQIVKDWETADPERGLLTPLKDWPKHWYDKQGVNWKALYGQREIIAKEFIEKYNRDKDEFEQAYPEHSKGIRALLKAIRQKHQHQGIRRTRQCKPKLYSQDNV</sequence>
<reference evidence="2 3" key="1">
    <citation type="journal article" date="2020" name="ISME J.">
        <title>Uncovering the hidden diversity of litter-decomposition mechanisms in mushroom-forming fungi.</title>
        <authorList>
            <person name="Floudas D."/>
            <person name="Bentzer J."/>
            <person name="Ahren D."/>
            <person name="Johansson T."/>
            <person name="Persson P."/>
            <person name="Tunlid A."/>
        </authorList>
    </citation>
    <scope>NUCLEOTIDE SEQUENCE [LARGE SCALE GENOMIC DNA]</scope>
    <source>
        <strain evidence="2 3">CBS 291.85</strain>
    </source>
</reference>
<dbReference type="EMBL" id="JAACJM010000255">
    <property type="protein sequence ID" value="KAF5334594.1"/>
    <property type="molecule type" value="Genomic_DNA"/>
</dbReference>
<evidence type="ECO:0000313" key="3">
    <source>
        <dbReference type="Proteomes" id="UP000559256"/>
    </source>
</evidence>
<gene>
    <name evidence="2" type="ORF">D9758_018437</name>
</gene>
<name>A0A8H5C3W3_9AGAR</name>
<dbReference type="GO" id="GO:0015074">
    <property type="term" value="P:DNA integration"/>
    <property type="evidence" value="ECO:0007669"/>
    <property type="project" value="InterPro"/>
</dbReference>
<dbReference type="Gene3D" id="1.10.443.10">
    <property type="entry name" value="Intergrase catalytic core"/>
    <property type="match status" value="1"/>
</dbReference>
<dbReference type="InterPro" id="IPR011010">
    <property type="entry name" value="DNA_brk_join_enz"/>
</dbReference>
<evidence type="ECO:0000313" key="2">
    <source>
        <dbReference type="EMBL" id="KAF5334594.1"/>
    </source>
</evidence>
<evidence type="ECO:0000256" key="1">
    <source>
        <dbReference type="ARBA" id="ARBA00023172"/>
    </source>
</evidence>
<comment type="caution">
    <text evidence="2">The sequence shown here is derived from an EMBL/GenBank/DDBJ whole genome shotgun (WGS) entry which is preliminary data.</text>
</comment>
<dbReference type="SUPFAM" id="SSF56349">
    <property type="entry name" value="DNA breaking-rejoining enzymes"/>
    <property type="match status" value="1"/>
</dbReference>
<dbReference type="InterPro" id="IPR013762">
    <property type="entry name" value="Integrase-like_cat_sf"/>
</dbReference>
<organism evidence="2 3">
    <name type="scientific">Tetrapyrgos nigripes</name>
    <dbReference type="NCBI Taxonomy" id="182062"/>
    <lineage>
        <taxon>Eukaryota</taxon>
        <taxon>Fungi</taxon>
        <taxon>Dikarya</taxon>
        <taxon>Basidiomycota</taxon>
        <taxon>Agaricomycotina</taxon>
        <taxon>Agaricomycetes</taxon>
        <taxon>Agaricomycetidae</taxon>
        <taxon>Agaricales</taxon>
        <taxon>Marasmiineae</taxon>
        <taxon>Marasmiaceae</taxon>
        <taxon>Tetrapyrgos</taxon>
    </lineage>
</organism>
<dbReference type="GO" id="GO:0003677">
    <property type="term" value="F:DNA binding"/>
    <property type="evidence" value="ECO:0007669"/>
    <property type="project" value="InterPro"/>
</dbReference>
<dbReference type="Proteomes" id="UP000559256">
    <property type="component" value="Unassembled WGS sequence"/>
</dbReference>
<keyword evidence="3" id="KW-1185">Reference proteome</keyword>